<keyword evidence="3" id="KW-1185">Reference proteome</keyword>
<reference evidence="2 3" key="1">
    <citation type="submission" date="2016-06" db="EMBL/GenBank/DDBJ databases">
        <authorList>
            <person name="Kjaerup R.B."/>
            <person name="Dalgaard T.S."/>
            <person name="Juul-Madsen H.R."/>
        </authorList>
    </citation>
    <scope>NUCLEOTIDE SEQUENCE [LARGE SCALE GENOMIC DNA]</scope>
</reference>
<organism evidence="2 3">
    <name type="scientific">Zymoseptoria tritici (strain ST99CH_3D7)</name>
    <dbReference type="NCBI Taxonomy" id="1276538"/>
    <lineage>
        <taxon>Eukaryota</taxon>
        <taxon>Fungi</taxon>
        <taxon>Dikarya</taxon>
        <taxon>Ascomycota</taxon>
        <taxon>Pezizomycotina</taxon>
        <taxon>Dothideomycetes</taxon>
        <taxon>Dothideomycetidae</taxon>
        <taxon>Mycosphaerellales</taxon>
        <taxon>Mycosphaerellaceae</taxon>
        <taxon>Zymoseptoria</taxon>
    </lineage>
</organism>
<dbReference type="AlphaFoldDB" id="A0A1X7RU08"/>
<dbReference type="Proteomes" id="UP000215127">
    <property type="component" value="Chromosome 5"/>
</dbReference>
<feature type="compositionally biased region" description="Basic and acidic residues" evidence="1">
    <location>
        <begin position="188"/>
        <end position="205"/>
    </location>
</feature>
<evidence type="ECO:0000313" key="3">
    <source>
        <dbReference type="Proteomes" id="UP000215127"/>
    </source>
</evidence>
<proteinExistence type="predicted"/>
<dbReference type="EMBL" id="LT853696">
    <property type="protein sequence ID" value="SMQ50888.1"/>
    <property type="molecule type" value="Genomic_DNA"/>
</dbReference>
<protein>
    <submittedName>
        <fullName evidence="2">Uncharacterized protein</fullName>
    </submittedName>
</protein>
<sequence length="225" mass="24995">MGMDFIYTGRQVVSGSKRSPEVRCTKYLGCEQVGKVGAMKKHVKHHAVCPIDGMAFPATRNLEVRELVARHERACRNRHNNTPIAKPTHRLFATALNLGVWVKPKLRHYFVRLDKYSNYDFRIVYDEGDQAGDDEELDAAAAGAPQPDHDEGDQAGDDEELDAATGAATPPDRDEEELAAAAVAAPRPDYDQDARKRSAEVEEHPKKKLKQASISGFFKKLARNA</sequence>
<name>A0A1X7RU08_ZYMT9</name>
<feature type="region of interest" description="Disordered" evidence="1">
    <location>
        <begin position="139"/>
        <end position="209"/>
    </location>
</feature>
<evidence type="ECO:0000256" key="1">
    <source>
        <dbReference type="SAM" id="MobiDB-lite"/>
    </source>
</evidence>
<feature type="compositionally biased region" description="Acidic residues" evidence="1">
    <location>
        <begin position="150"/>
        <end position="162"/>
    </location>
</feature>
<accession>A0A1X7RU08</accession>
<gene>
    <name evidence="2" type="ORF">ZT3D7_G6041</name>
</gene>
<evidence type="ECO:0000313" key="2">
    <source>
        <dbReference type="EMBL" id="SMQ50888.1"/>
    </source>
</evidence>